<dbReference type="Pfam" id="PF12796">
    <property type="entry name" value="Ank_2"/>
    <property type="match status" value="1"/>
</dbReference>
<dbReference type="EMBL" id="ADBJ01000054">
    <property type="protein sequence ID" value="EFA75536.1"/>
    <property type="molecule type" value="Genomic_DNA"/>
</dbReference>
<dbReference type="PANTHER" id="PTHR46586">
    <property type="entry name" value="ANKYRIN REPEAT-CONTAINING PROTEIN"/>
    <property type="match status" value="1"/>
</dbReference>
<dbReference type="AlphaFoldDB" id="D3BSS1"/>
<dbReference type="InterPro" id="IPR036770">
    <property type="entry name" value="Ankyrin_rpt-contain_sf"/>
</dbReference>
<organism evidence="1 2">
    <name type="scientific">Heterostelium pallidum (strain ATCC 26659 / Pp 5 / PN500)</name>
    <name type="common">Cellular slime mold</name>
    <name type="synonym">Polysphondylium pallidum</name>
    <dbReference type="NCBI Taxonomy" id="670386"/>
    <lineage>
        <taxon>Eukaryota</taxon>
        <taxon>Amoebozoa</taxon>
        <taxon>Evosea</taxon>
        <taxon>Eumycetozoa</taxon>
        <taxon>Dictyostelia</taxon>
        <taxon>Acytosteliales</taxon>
        <taxon>Acytosteliaceae</taxon>
        <taxon>Heterostelium</taxon>
    </lineage>
</organism>
<protein>
    <recommendedName>
        <fullName evidence="3">Ankyrin repeat protein</fullName>
    </recommendedName>
</protein>
<dbReference type="PANTHER" id="PTHR46586:SF3">
    <property type="entry name" value="ANKYRIN REPEAT-CONTAINING PROTEIN"/>
    <property type="match status" value="1"/>
</dbReference>
<dbReference type="FunCoup" id="D3BSS1">
    <property type="interactions" value="23"/>
</dbReference>
<dbReference type="RefSeq" id="XP_020427670.1">
    <property type="nucleotide sequence ID" value="XM_020581800.1"/>
</dbReference>
<evidence type="ECO:0008006" key="3">
    <source>
        <dbReference type="Google" id="ProtNLM"/>
    </source>
</evidence>
<reference evidence="1 2" key="1">
    <citation type="journal article" date="2011" name="Genome Res.">
        <title>Phylogeny-wide analysis of social amoeba genomes highlights ancient origins for complex intercellular communication.</title>
        <authorList>
            <person name="Heidel A.J."/>
            <person name="Lawal H.M."/>
            <person name="Felder M."/>
            <person name="Schilde C."/>
            <person name="Helps N.R."/>
            <person name="Tunggal B."/>
            <person name="Rivero F."/>
            <person name="John U."/>
            <person name="Schleicher M."/>
            <person name="Eichinger L."/>
            <person name="Platzer M."/>
            <person name="Noegel A.A."/>
            <person name="Schaap P."/>
            <person name="Gloeckner G."/>
        </authorList>
    </citation>
    <scope>NUCLEOTIDE SEQUENCE [LARGE SCALE GENOMIC DNA]</scope>
    <source>
        <strain evidence="2">ATCC 26659 / Pp 5 / PN500</strain>
    </source>
</reference>
<comment type="caution">
    <text evidence="1">The sequence shown here is derived from an EMBL/GenBank/DDBJ whole genome shotgun (WGS) entry which is preliminary data.</text>
</comment>
<dbReference type="GeneID" id="31366510"/>
<sequence length="424" mass="49005">MDNKIFNNVFNNMLLRNYIFQQVRSIHVDYLKEKSFKWKEVACKPYLLAGYNYFQLLKEYYNVVANRNISLNISFVYSPLEKDNSLGYALRIAVRKNRSEILKYFMAEHKLYLYLDELMISAATSGNFEALQYLDSIAPQLKSDNLYRSRIIESPFGKNIEMMHWLIENKMNFDPIVKRMVFQLTIRNALEAGFVGILDYLIDKSELTEMQGVSDDIMMNAVKSGSIATVEWLISKGYQCKNSSYITCAAKHCHLELVQYLHGKGVVGSCTKEVMESAIGSGQVELIQWVHENKTEEWNRNAIKIAIEKNQLDSVRWLHKNKPDLIDKNILNQLLDDGKKKVSVNILQYLLDNRLYLVINNDRDTEMIMLSALCEGNYDLRADTLKFLLGNQQLLFNKSIDVFTLLPIAKNLSTNLGSIIESYI</sequence>
<keyword evidence="2" id="KW-1185">Reference proteome</keyword>
<name>D3BSS1_HETP5</name>
<gene>
    <name evidence="1" type="ORF">PPL_11041</name>
</gene>
<dbReference type="InParanoid" id="D3BSS1"/>
<evidence type="ECO:0000313" key="1">
    <source>
        <dbReference type="EMBL" id="EFA75536.1"/>
    </source>
</evidence>
<dbReference type="InterPro" id="IPR052050">
    <property type="entry name" value="SecEffector_AnkRepeat"/>
</dbReference>
<dbReference type="Proteomes" id="UP000001396">
    <property type="component" value="Unassembled WGS sequence"/>
</dbReference>
<dbReference type="InterPro" id="IPR002110">
    <property type="entry name" value="Ankyrin_rpt"/>
</dbReference>
<dbReference type="Gene3D" id="1.25.40.20">
    <property type="entry name" value="Ankyrin repeat-containing domain"/>
    <property type="match status" value="1"/>
</dbReference>
<proteinExistence type="predicted"/>
<evidence type="ECO:0000313" key="2">
    <source>
        <dbReference type="Proteomes" id="UP000001396"/>
    </source>
</evidence>
<accession>D3BSS1</accession>
<dbReference type="SUPFAM" id="SSF48403">
    <property type="entry name" value="Ankyrin repeat"/>
    <property type="match status" value="1"/>
</dbReference>